<dbReference type="Pfam" id="PF00270">
    <property type="entry name" value="DEAD"/>
    <property type="match status" value="1"/>
</dbReference>
<keyword evidence="8" id="KW-1185">Reference proteome</keyword>
<organism evidence="7 8">
    <name type="scientific">Clunio marinus</name>
    <dbReference type="NCBI Taxonomy" id="568069"/>
    <lineage>
        <taxon>Eukaryota</taxon>
        <taxon>Metazoa</taxon>
        <taxon>Ecdysozoa</taxon>
        <taxon>Arthropoda</taxon>
        <taxon>Hexapoda</taxon>
        <taxon>Insecta</taxon>
        <taxon>Pterygota</taxon>
        <taxon>Neoptera</taxon>
        <taxon>Endopterygota</taxon>
        <taxon>Diptera</taxon>
        <taxon>Nematocera</taxon>
        <taxon>Chironomoidea</taxon>
        <taxon>Chironomidae</taxon>
        <taxon>Clunio</taxon>
    </lineage>
</organism>
<dbReference type="Gene3D" id="3.30.1370.50">
    <property type="entry name" value="R3H-like domain"/>
    <property type="match status" value="1"/>
</dbReference>
<dbReference type="SUPFAM" id="SSF52540">
    <property type="entry name" value="P-loop containing nucleoside triphosphate hydrolases"/>
    <property type="match status" value="1"/>
</dbReference>
<dbReference type="GO" id="GO:0004386">
    <property type="term" value="F:helicase activity"/>
    <property type="evidence" value="ECO:0007669"/>
    <property type="project" value="TreeGrafter"/>
</dbReference>
<dbReference type="PANTHER" id="PTHR18934:SF213">
    <property type="entry name" value="3'-5' RNA HELICASE YTHDC2"/>
    <property type="match status" value="1"/>
</dbReference>
<dbReference type="AlphaFoldDB" id="A0A1J1I185"/>
<dbReference type="Pfam" id="PF04408">
    <property type="entry name" value="WHD_HA2"/>
    <property type="match status" value="1"/>
</dbReference>
<dbReference type="InterPro" id="IPR027417">
    <property type="entry name" value="P-loop_NTPase"/>
</dbReference>
<dbReference type="PANTHER" id="PTHR18934">
    <property type="entry name" value="ATP-DEPENDENT RNA HELICASE"/>
    <property type="match status" value="1"/>
</dbReference>
<dbReference type="SMART" id="SM00393">
    <property type="entry name" value="R3H"/>
    <property type="match status" value="1"/>
</dbReference>
<feature type="compositionally biased region" description="Polar residues" evidence="3">
    <location>
        <begin position="996"/>
        <end position="1032"/>
    </location>
</feature>
<dbReference type="InterPro" id="IPR014001">
    <property type="entry name" value="Helicase_ATP-bd"/>
</dbReference>
<evidence type="ECO:0000256" key="2">
    <source>
        <dbReference type="ARBA" id="ARBA00022840"/>
    </source>
</evidence>
<dbReference type="Pfam" id="PF21010">
    <property type="entry name" value="HA2_C"/>
    <property type="match status" value="1"/>
</dbReference>
<evidence type="ECO:0000259" key="6">
    <source>
        <dbReference type="PROSITE" id="PS51194"/>
    </source>
</evidence>
<dbReference type="STRING" id="568069.A0A1J1I185"/>
<dbReference type="SUPFAM" id="SSF82708">
    <property type="entry name" value="R3H domain"/>
    <property type="match status" value="1"/>
</dbReference>
<dbReference type="SMART" id="SM00847">
    <property type="entry name" value="HA2"/>
    <property type="match status" value="1"/>
</dbReference>
<dbReference type="InterPro" id="IPR001374">
    <property type="entry name" value="R3H_dom"/>
</dbReference>
<keyword evidence="1" id="KW-0547">Nucleotide-binding</keyword>
<accession>A0A1J1I185</accession>
<dbReference type="InterPro" id="IPR011545">
    <property type="entry name" value="DEAD/DEAH_box_helicase_dom"/>
</dbReference>
<evidence type="ECO:0000259" key="5">
    <source>
        <dbReference type="PROSITE" id="PS51192"/>
    </source>
</evidence>
<dbReference type="GO" id="GO:0003723">
    <property type="term" value="F:RNA binding"/>
    <property type="evidence" value="ECO:0007669"/>
    <property type="project" value="TreeGrafter"/>
</dbReference>
<feature type="compositionally biased region" description="Basic and acidic residues" evidence="3">
    <location>
        <begin position="1"/>
        <end position="17"/>
    </location>
</feature>
<protein>
    <submittedName>
        <fullName evidence="7">CLUMA_CG007619, isoform A</fullName>
    </submittedName>
</protein>
<dbReference type="CDD" id="cd18791">
    <property type="entry name" value="SF2_C_RHA"/>
    <property type="match status" value="1"/>
</dbReference>
<evidence type="ECO:0000256" key="1">
    <source>
        <dbReference type="ARBA" id="ARBA00022741"/>
    </source>
</evidence>
<dbReference type="PROSITE" id="PS51192">
    <property type="entry name" value="HELICASE_ATP_BIND_1"/>
    <property type="match status" value="1"/>
</dbReference>
<name>A0A1J1I185_9DIPT</name>
<dbReference type="Pfam" id="PF07717">
    <property type="entry name" value="OB_NTP_bind"/>
    <property type="match status" value="1"/>
</dbReference>
<dbReference type="SMART" id="SM00490">
    <property type="entry name" value="HELICc"/>
    <property type="match status" value="1"/>
</dbReference>
<dbReference type="InterPro" id="IPR001650">
    <property type="entry name" value="Helicase_C-like"/>
</dbReference>
<dbReference type="Proteomes" id="UP000183832">
    <property type="component" value="Unassembled WGS sequence"/>
</dbReference>
<evidence type="ECO:0000259" key="4">
    <source>
        <dbReference type="PROSITE" id="PS51061"/>
    </source>
</evidence>
<evidence type="ECO:0000313" key="8">
    <source>
        <dbReference type="Proteomes" id="UP000183832"/>
    </source>
</evidence>
<dbReference type="EMBL" id="CVRI01000038">
    <property type="protein sequence ID" value="CRK94096.1"/>
    <property type="molecule type" value="Genomic_DNA"/>
</dbReference>
<proteinExistence type="predicted"/>
<dbReference type="OrthoDB" id="6103986at2759"/>
<dbReference type="Pfam" id="PF00271">
    <property type="entry name" value="Helicase_C"/>
    <property type="match status" value="1"/>
</dbReference>
<sequence length="1180" mass="135610">MDKNKFSKKDKNKENKKTSNASRIDADFRIKIEEAIKAFLNNDDQMVYEFPATLSNAERAFVHKLAPKYSLRTKSDGRADNRRLSLYKLTENGQFMNSSVEIKVNEETVTIMENLTREFTFSKENCVASRPEIVRNKSKSFILSKPPSLVPLSEEITSALKKTRESLPIFPYRDEILKAIGSNRIVLIEGSTGSGKTTQIPQYILEHAKDNSQPCRILCTQPRRISAIASAERVSYERKQSCGKTVGFQIRLESNISQDTNCIFLTPGVFCRYLMYDNPHSLFNNITHVIIDEAHERAKENDFLLTSIKENFHLNPNLKLIIMSATMDTEVFEDYFGDCRKISIFVQQFLVKEVYLEDILKQVKFSHPKVDELNEKLRSGQPIEVSRSAYVNCDDVIQEVLDDDDVNFLNEVLDDLIESEDIESGIDQFKHLIQNETEVDGAILVFLPGYDDILQQANLINQRLSKPFELFMLHSSMKTEDQKKVLKPVDKWKRKIILSTNIAESSITINDVVFVIDSGREKQKSYDAISHSSSLSVQWISKASANQRKGRAGRVHEGIVFRMYSIDRFNSMLDSTIPQLLRTSLTEICLQSKLIINNTMSIEEFLLKCIATPSVLSIRQSIKLLKCLGALDENENLTILGSYLAEMPIDARYGKMIIYSIVLRYLDPVLDVVAVMSSGDQLFVLPTRADERIKCDQVKRNYGGNSLSDHFMMAKIFLNFYLLRSKNQNTRRFCQDNFINPICSQIYSHLKAAGLINSNQHWLNGNSQKWPVIRSCLCAGLYPNVARIDRQRKMMYSDIDKKLVFHMSSTLTTRGNRAMDFLKTLPSDWVVFEEKNRIGRIAMIRNNTIINSFHLLFTAGASLTTAIESNGWEEESNHESFLIKIDNLVSFSMDVKVGKLLLEMRERLDDLVLRILTERNFNCQNADKKLIAMITKILVTEENHSGFPPCEFHVDSPEEIEKKGNQPSWRSNQAANNNSSTKRTTFYNENVAGPSRRNNQTSRTSFPSTSSNNKKGNIATGRSNNNNFNSLSKPHPRFQIPNKCQIFFILEVNDYEKLRDLASRLMFDVELLELNPWLKEELYQPKMGTLQIFIIFYSSLRTEFLGYGDVMPSNGDNPLQFHFRLFRSLPLHRMNNRQNHYLNHEFKTIFLRDIRGVLDYYRCGELPFDVGSYIIRALQG</sequence>
<keyword evidence="2" id="KW-0067">ATP-binding</keyword>
<dbReference type="GO" id="GO:0005524">
    <property type="term" value="F:ATP binding"/>
    <property type="evidence" value="ECO:0007669"/>
    <property type="project" value="UniProtKB-KW"/>
</dbReference>
<feature type="region of interest" description="Disordered" evidence="3">
    <location>
        <begin position="959"/>
        <end position="1034"/>
    </location>
</feature>
<dbReference type="InterPro" id="IPR036867">
    <property type="entry name" value="R3H_dom_sf"/>
</dbReference>
<gene>
    <name evidence="7" type="ORF">CLUMA_CG007619</name>
</gene>
<feature type="domain" description="Helicase ATP-binding" evidence="5">
    <location>
        <begin position="177"/>
        <end position="345"/>
    </location>
</feature>
<dbReference type="PROSITE" id="PS51194">
    <property type="entry name" value="HELICASE_CTER"/>
    <property type="match status" value="1"/>
</dbReference>
<dbReference type="InterPro" id="IPR007502">
    <property type="entry name" value="Helicase-assoc_dom"/>
</dbReference>
<evidence type="ECO:0000313" key="7">
    <source>
        <dbReference type="EMBL" id="CRK94096.1"/>
    </source>
</evidence>
<feature type="domain" description="R3H" evidence="4">
    <location>
        <begin position="26"/>
        <end position="90"/>
    </location>
</feature>
<reference evidence="7 8" key="1">
    <citation type="submission" date="2015-04" db="EMBL/GenBank/DDBJ databases">
        <authorList>
            <person name="Syromyatnikov M.Y."/>
            <person name="Popov V.N."/>
        </authorList>
    </citation>
    <scope>NUCLEOTIDE SEQUENCE [LARGE SCALE GENOMIC DNA]</scope>
</reference>
<dbReference type="InterPro" id="IPR011709">
    <property type="entry name" value="DEAD-box_helicase_OB_fold"/>
</dbReference>
<feature type="compositionally biased region" description="Polar residues" evidence="3">
    <location>
        <begin position="965"/>
        <end position="988"/>
    </location>
</feature>
<dbReference type="InterPro" id="IPR048333">
    <property type="entry name" value="HA2_WH"/>
</dbReference>
<evidence type="ECO:0000256" key="3">
    <source>
        <dbReference type="SAM" id="MobiDB-lite"/>
    </source>
</evidence>
<feature type="region of interest" description="Disordered" evidence="3">
    <location>
        <begin position="1"/>
        <end position="20"/>
    </location>
</feature>
<feature type="domain" description="Helicase C-terminal" evidence="6">
    <location>
        <begin position="425"/>
        <end position="596"/>
    </location>
</feature>
<dbReference type="Pfam" id="PF01424">
    <property type="entry name" value="R3H"/>
    <property type="match status" value="1"/>
</dbReference>
<dbReference type="CDD" id="cd17917">
    <property type="entry name" value="DEXHc_RHA-like"/>
    <property type="match status" value="1"/>
</dbReference>
<dbReference type="PROSITE" id="PS51061">
    <property type="entry name" value="R3H"/>
    <property type="match status" value="1"/>
</dbReference>
<dbReference type="Gene3D" id="1.20.120.1080">
    <property type="match status" value="1"/>
</dbReference>
<dbReference type="SMART" id="SM00487">
    <property type="entry name" value="DEXDc"/>
    <property type="match status" value="1"/>
</dbReference>
<dbReference type="Gene3D" id="3.40.50.300">
    <property type="entry name" value="P-loop containing nucleotide triphosphate hydrolases"/>
    <property type="match status" value="2"/>
</dbReference>